<comment type="function">
    <text evidence="1 8">Attaches a formyl group to the free amino group of methionyl-tRNA(fMet). The formyl group appears to play a dual role in the initiator identity of N-formylmethionyl-tRNA by promoting its recognition by IF2 and preventing the misappropriation of this tRNA by the elongation apparatus.</text>
</comment>
<keyword evidence="5 8" id="KW-0808">Transferase</keyword>
<keyword evidence="6 8" id="KW-0648">Protein biosynthesis</keyword>
<accession>A0A451D7I1</accession>
<evidence type="ECO:0000313" key="11">
    <source>
        <dbReference type="EMBL" id="VFP81767.1"/>
    </source>
</evidence>
<dbReference type="HAMAP" id="MF_00182">
    <property type="entry name" value="Formyl_trans"/>
    <property type="match status" value="1"/>
</dbReference>
<sequence length="312" mass="34651">MLRIMFAGTPDFAVRHLSALLSSGKEIVCVLTKPDKASGRGKKMTINSVKQLAEKNKIPILQLESLNSPEAQELISSFNFNIMIVVAYGLILPKSILEVPSFGCINVHASLLPSWRGAAPIQRSLCFGDRETGVTIIRMNDKLDAGDILYQQVCPIESCDTTATLANKLANLGVTSLLKTLDMLERKTDRAWKQDETRVSYASKIRVEEARLNWSESATKLERCIRAFNPWPGSYFLVNNTLIKVWRASVFPSVSGYLTGQIIRADKNGIQVMSSDGILNLEELQISGKKIIQAQDLLNSRYKFFIPGSVII</sequence>
<dbReference type="InterPro" id="IPR002376">
    <property type="entry name" value="Formyl_transf_N"/>
</dbReference>
<evidence type="ECO:0000256" key="8">
    <source>
        <dbReference type="HAMAP-Rule" id="MF_00182"/>
    </source>
</evidence>
<protein>
    <recommendedName>
        <fullName evidence="4 8">Methionyl-tRNA formyltransferase</fullName>
        <ecNumber evidence="3 8">2.1.2.9</ecNumber>
    </recommendedName>
</protein>
<dbReference type="CDD" id="cd08704">
    <property type="entry name" value="Met_tRNA_FMT_C"/>
    <property type="match status" value="1"/>
</dbReference>
<dbReference type="InterPro" id="IPR041711">
    <property type="entry name" value="Met-tRNA-FMT_N"/>
</dbReference>
<dbReference type="Pfam" id="PF00551">
    <property type="entry name" value="Formyl_trans_N"/>
    <property type="match status" value="1"/>
</dbReference>
<dbReference type="Gene3D" id="3.10.25.10">
    <property type="entry name" value="Formyl transferase, C-terminal domain"/>
    <property type="match status" value="1"/>
</dbReference>
<feature type="domain" description="Formyl transferase N-terminal" evidence="9">
    <location>
        <begin position="3"/>
        <end position="179"/>
    </location>
</feature>
<evidence type="ECO:0000256" key="4">
    <source>
        <dbReference type="ARBA" id="ARBA00016014"/>
    </source>
</evidence>
<dbReference type="AlphaFoldDB" id="A0A451D7I1"/>
<dbReference type="InterPro" id="IPR011034">
    <property type="entry name" value="Formyl_transferase-like_C_sf"/>
</dbReference>
<evidence type="ECO:0000256" key="5">
    <source>
        <dbReference type="ARBA" id="ARBA00022679"/>
    </source>
</evidence>
<feature type="domain" description="Formyl transferase C-terminal" evidence="10">
    <location>
        <begin position="204"/>
        <end position="301"/>
    </location>
</feature>
<dbReference type="PROSITE" id="PS00373">
    <property type="entry name" value="GART"/>
    <property type="match status" value="1"/>
</dbReference>
<dbReference type="Pfam" id="PF02911">
    <property type="entry name" value="Formyl_trans_C"/>
    <property type="match status" value="1"/>
</dbReference>
<dbReference type="Gene3D" id="3.40.50.170">
    <property type="entry name" value="Formyl transferase, N-terminal domain"/>
    <property type="match status" value="1"/>
</dbReference>
<evidence type="ECO:0000256" key="7">
    <source>
        <dbReference type="ARBA" id="ARBA00048558"/>
    </source>
</evidence>
<dbReference type="OrthoDB" id="9802815at2"/>
<dbReference type="CDD" id="cd08646">
    <property type="entry name" value="FMT_core_Met-tRNA-FMT_N"/>
    <property type="match status" value="1"/>
</dbReference>
<comment type="similarity">
    <text evidence="2 8">Belongs to the Fmt family.</text>
</comment>
<evidence type="ECO:0000313" key="12">
    <source>
        <dbReference type="Proteomes" id="UP000294441"/>
    </source>
</evidence>
<dbReference type="GeneID" id="66304374"/>
<dbReference type="InterPro" id="IPR005793">
    <property type="entry name" value="Formyl_trans_C"/>
</dbReference>
<dbReference type="InterPro" id="IPR037022">
    <property type="entry name" value="Formyl_trans_C_sf"/>
</dbReference>
<dbReference type="InterPro" id="IPR036477">
    <property type="entry name" value="Formyl_transf_N_sf"/>
</dbReference>
<evidence type="ECO:0000256" key="6">
    <source>
        <dbReference type="ARBA" id="ARBA00022917"/>
    </source>
</evidence>
<evidence type="ECO:0000259" key="9">
    <source>
        <dbReference type="Pfam" id="PF00551"/>
    </source>
</evidence>
<gene>
    <name evidence="8 11" type="primary">fmt</name>
    <name evidence="11" type="ORF">ERCICURV3402_097</name>
</gene>
<dbReference type="PANTHER" id="PTHR11138">
    <property type="entry name" value="METHIONYL-TRNA FORMYLTRANSFERASE"/>
    <property type="match status" value="1"/>
</dbReference>
<evidence type="ECO:0000256" key="3">
    <source>
        <dbReference type="ARBA" id="ARBA00012261"/>
    </source>
</evidence>
<dbReference type="GO" id="GO:0004479">
    <property type="term" value="F:methionyl-tRNA formyltransferase activity"/>
    <property type="evidence" value="ECO:0007669"/>
    <property type="project" value="UniProtKB-UniRule"/>
</dbReference>
<dbReference type="EMBL" id="LR217713">
    <property type="protein sequence ID" value="VFP81767.1"/>
    <property type="molecule type" value="Genomic_DNA"/>
</dbReference>
<dbReference type="EC" id="2.1.2.9" evidence="3 8"/>
<dbReference type="InterPro" id="IPR005794">
    <property type="entry name" value="Fmt"/>
</dbReference>
<evidence type="ECO:0000256" key="1">
    <source>
        <dbReference type="ARBA" id="ARBA00002606"/>
    </source>
</evidence>
<name>A0A451D7I1_9GAMM</name>
<dbReference type="NCBIfam" id="TIGR00460">
    <property type="entry name" value="fmt"/>
    <property type="match status" value="1"/>
</dbReference>
<organism evidence="11 12">
    <name type="scientific">Candidatus Erwinia haradaeae</name>
    <dbReference type="NCBI Taxonomy" id="1922217"/>
    <lineage>
        <taxon>Bacteria</taxon>
        <taxon>Pseudomonadati</taxon>
        <taxon>Pseudomonadota</taxon>
        <taxon>Gammaproteobacteria</taxon>
        <taxon>Enterobacterales</taxon>
        <taxon>Erwiniaceae</taxon>
        <taxon>Erwinia</taxon>
    </lineage>
</organism>
<proteinExistence type="inferred from homology"/>
<feature type="binding site" evidence="8">
    <location>
        <begin position="110"/>
        <end position="113"/>
    </location>
    <ligand>
        <name>(6S)-5,6,7,8-tetrahydrofolate</name>
        <dbReference type="ChEBI" id="CHEBI:57453"/>
    </ligand>
</feature>
<evidence type="ECO:0000259" key="10">
    <source>
        <dbReference type="Pfam" id="PF02911"/>
    </source>
</evidence>
<dbReference type="RefSeq" id="WP_157992421.1">
    <property type="nucleotide sequence ID" value="NZ_LR217713.1"/>
</dbReference>
<dbReference type="InterPro" id="IPR044135">
    <property type="entry name" value="Met-tRNA-FMT_C"/>
</dbReference>
<dbReference type="PANTHER" id="PTHR11138:SF5">
    <property type="entry name" value="METHIONYL-TRNA FORMYLTRANSFERASE, MITOCHONDRIAL"/>
    <property type="match status" value="1"/>
</dbReference>
<reference evidence="11 12" key="1">
    <citation type="submission" date="2019-02" db="EMBL/GenBank/DDBJ databases">
        <authorList>
            <person name="Manzano-Marin A."/>
            <person name="Manzano-Marin A."/>
        </authorList>
    </citation>
    <scope>NUCLEOTIDE SEQUENCE [LARGE SCALE GENOMIC DNA]</scope>
    <source>
        <strain evidence="11 12">ErCicurvipes</strain>
    </source>
</reference>
<dbReference type="SUPFAM" id="SSF53328">
    <property type="entry name" value="Formyltransferase"/>
    <property type="match status" value="1"/>
</dbReference>
<dbReference type="InterPro" id="IPR001555">
    <property type="entry name" value="GART_AS"/>
</dbReference>
<dbReference type="Proteomes" id="UP000294441">
    <property type="component" value="Chromosome 1"/>
</dbReference>
<comment type="catalytic activity">
    <reaction evidence="7 8">
        <text>L-methionyl-tRNA(fMet) + (6R)-10-formyltetrahydrofolate = N-formyl-L-methionyl-tRNA(fMet) + (6S)-5,6,7,8-tetrahydrofolate + H(+)</text>
        <dbReference type="Rhea" id="RHEA:24380"/>
        <dbReference type="Rhea" id="RHEA-COMP:9952"/>
        <dbReference type="Rhea" id="RHEA-COMP:9953"/>
        <dbReference type="ChEBI" id="CHEBI:15378"/>
        <dbReference type="ChEBI" id="CHEBI:57453"/>
        <dbReference type="ChEBI" id="CHEBI:78530"/>
        <dbReference type="ChEBI" id="CHEBI:78844"/>
        <dbReference type="ChEBI" id="CHEBI:195366"/>
        <dbReference type="EC" id="2.1.2.9"/>
    </reaction>
</comment>
<dbReference type="GO" id="GO:0005829">
    <property type="term" value="C:cytosol"/>
    <property type="evidence" value="ECO:0007669"/>
    <property type="project" value="TreeGrafter"/>
</dbReference>
<evidence type="ECO:0000256" key="2">
    <source>
        <dbReference type="ARBA" id="ARBA00010699"/>
    </source>
</evidence>
<dbReference type="SUPFAM" id="SSF50486">
    <property type="entry name" value="FMT C-terminal domain-like"/>
    <property type="match status" value="1"/>
</dbReference>